<dbReference type="InterPro" id="IPR053812">
    <property type="entry name" value="HTH_Sigma70_ECF-like"/>
</dbReference>
<dbReference type="PANTHER" id="PTHR43133:SF51">
    <property type="entry name" value="RNA POLYMERASE SIGMA FACTOR"/>
    <property type="match status" value="1"/>
</dbReference>
<keyword evidence="4" id="KW-0804">Transcription</keyword>
<dbReference type="InterPro" id="IPR014284">
    <property type="entry name" value="RNA_pol_sigma-70_dom"/>
</dbReference>
<dbReference type="EMBL" id="CP036433">
    <property type="protein sequence ID" value="QDU94027.1"/>
    <property type="molecule type" value="Genomic_DNA"/>
</dbReference>
<dbReference type="Gene3D" id="1.10.10.10">
    <property type="entry name" value="Winged helix-like DNA-binding domain superfamily/Winged helix DNA-binding domain"/>
    <property type="match status" value="1"/>
</dbReference>
<gene>
    <name evidence="7" type="primary">sigE_4</name>
    <name evidence="7" type="ORF">Pla8534_18130</name>
</gene>
<sequence>MPRNTEFSLTDWPTLLAVARKGDCGAFNEVWVRLRDYLRMIAVCNLNPGLQAKLDASDIVQESLLEAHQNFQQFRGNSENELKVWLARLMENNLVDASRKFTQTQQRDISREVSMEGTGSQDQIASVQPTPSSILHRREVDRELADAIARLPERKRRLVELRHRQSLSFSQIGEELGMTSAAARKMWERTILELRKYLASSDAQSAPTSR</sequence>
<feature type="domain" description="RNA polymerase sigma-70 ECF-like HTH" evidence="6">
    <location>
        <begin position="14"/>
        <end position="188"/>
    </location>
</feature>
<dbReference type="GO" id="GO:0016987">
    <property type="term" value="F:sigma factor activity"/>
    <property type="evidence" value="ECO:0007669"/>
    <property type="project" value="UniProtKB-KW"/>
</dbReference>
<keyword evidence="3" id="KW-0731">Sigma factor</keyword>
<feature type="region of interest" description="Disordered" evidence="5">
    <location>
        <begin position="106"/>
        <end position="129"/>
    </location>
</feature>
<evidence type="ECO:0000259" key="6">
    <source>
        <dbReference type="Pfam" id="PF07638"/>
    </source>
</evidence>
<evidence type="ECO:0000256" key="3">
    <source>
        <dbReference type="ARBA" id="ARBA00023082"/>
    </source>
</evidence>
<dbReference type="InterPro" id="IPR036388">
    <property type="entry name" value="WH-like_DNA-bd_sf"/>
</dbReference>
<keyword evidence="8" id="KW-1185">Reference proteome</keyword>
<dbReference type="GO" id="GO:0006352">
    <property type="term" value="P:DNA-templated transcription initiation"/>
    <property type="evidence" value="ECO:0007669"/>
    <property type="project" value="InterPro"/>
</dbReference>
<dbReference type="PANTHER" id="PTHR43133">
    <property type="entry name" value="RNA POLYMERASE ECF-TYPE SIGMA FACTO"/>
    <property type="match status" value="1"/>
</dbReference>
<dbReference type="Pfam" id="PF07638">
    <property type="entry name" value="Sigma70_ECF"/>
    <property type="match status" value="1"/>
</dbReference>
<reference evidence="7 8" key="1">
    <citation type="submission" date="2019-02" db="EMBL/GenBank/DDBJ databases">
        <title>Deep-cultivation of Planctomycetes and their phenomic and genomic characterization uncovers novel biology.</title>
        <authorList>
            <person name="Wiegand S."/>
            <person name="Jogler M."/>
            <person name="Boedeker C."/>
            <person name="Pinto D."/>
            <person name="Vollmers J."/>
            <person name="Rivas-Marin E."/>
            <person name="Kohn T."/>
            <person name="Peeters S.H."/>
            <person name="Heuer A."/>
            <person name="Rast P."/>
            <person name="Oberbeckmann S."/>
            <person name="Bunk B."/>
            <person name="Jeske O."/>
            <person name="Meyerdierks A."/>
            <person name="Storesund J.E."/>
            <person name="Kallscheuer N."/>
            <person name="Luecker S."/>
            <person name="Lage O.M."/>
            <person name="Pohl T."/>
            <person name="Merkel B.J."/>
            <person name="Hornburger P."/>
            <person name="Mueller R.-W."/>
            <person name="Bruemmer F."/>
            <person name="Labrenz M."/>
            <person name="Spormann A.M."/>
            <person name="Op den Camp H."/>
            <person name="Overmann J."/>
            <person name="Amann R."/>
            <person name="Jetten M.S.M."/>
            <person name="Mascher T."/>
            <person name="Medema M.H."/>
            <person name="Devos D.P."/>
            <person name="Kaster A.-K."/>
            <person name="Ovreas L."/>
            <person name="Rohde M."/>
            <person name="Galperin M.Y."/>
            <person name="Jogler C."/>
        </authorList>
    </citation>
    <scope>NUCLEOTIDE SEQUENCE [LARGE SCALE GENOMIC DNA]</scope>
    <source>
        <strain evidence="7 8">Pla85_3_4</strain>
    </source>
</reference>
<keyword evidence="2" id="KW-0805">Transcription regulation</keyword>
<evidence type="ECO:0000256" key="1">
    <source>
        <dbReference type="ARBA" id="ARBA00010641"/>
    </source>
</evidence>
<organism evidence="7 8">
    <name type="scientific">Lignipirellula cremea</name>
    <dbReference type="NCBI Taxonomy" id="2528010"/>
    <lineage>
        <taxon>Bacteria</taxon>
        <taxon>Pseudomonadati</taxon>
        <taxon>Planctomycetota</taxon>
        <taxon>Planctomycetia</taxon>
        <taxon>Pirellulales</taxon>
        <taxon>Pirellulaceae</taxon>
        <taxon>Lignipirellula</taxon>
    </lineage>
</organism>
<accession>A0A518DQA2</accession>
<evidence type="ECO:0000256" key="4">
    <source>
        <dbReference type="ARBA" id="ARBA00023163"/>
    </source>
</evidence>
<name>A0A518DQA2_9BACT</name>
<dbReference type="AlphaFoldDB" id="A0A518DQA2"/>
<dbReference type="SUPFAM" id="SSF88946">
    <property type="entry name" value="Sigma2 domain of RNA polymerase sigma factors"/>
    <property type="match status" value="1"/>
</dbReference>
<feature type="compositionally biased region" description="Polar residues" evidence="5">
    <location>
        <begin position="117"/>
        <end position="129"/>
    </location>
</feature>
<dbReference type="InterPro" id="IPR013325">
    <property type="entry name" value="RNA_pol_sigma_r2"/>
</dbReference>
<dbReference type="InterPro" id="IPR039425">
    <property type="entry name" value="RNA_pol_sigma-70-like"/>
</dbReference>
<dbReference type="KEGG" id="lcre:Pla8534_18130"/>
<dbReference type="SUPFAM" id="SSF88659">
    <property type="entry name" value="Sigma3 and sigma4 domains of RNA polymerase sigma factors"/>
    <property type="match status" value="1"/>
</dbReference>
<evidence type="ECO:0000256" key="2">
    <source>
        <dbReference type="ARBA" id="ARBA00023015"/>
    </source>
</evidence>
<evidence type="ECO:0000313" key="8">
    <source>
        <dbReference type="Proteomes" id="UP000317648"/>
    </source>
</evidence>
<comment type="similarity">
    <text evidence="1">Belongs to the sigma-70 factor family. ECF subfamily.</text>
</comment>
<evidence type="ECO:0000256" key="5">
    <source>
        <dbReference type="SAM" id="MobiDB-lite"/>
    </source>
</evidence>
<dbReference type="Gene3D" id="1.10.1740.10">
    <property type="match status" value="1"/>
</dbReference>
<dbReference type="Proteomes" id="UP000317648">
    <property type="component" value="Chromosome"/>
</dbReference>
<protein>
    <submittedName>
        <fullName evidence="7">ECF RNA polymerase sigma factor SigE</fullName>
    </submittedName>
</protein>
<dbReference type="InterPro" id="IPR013324">
    <property type="entry name" value="RNA_pol_sigma_r3/r4-like"/>
</dbReference>
<evidence type="ECO:0000313" key="7">
    <source>
        <dbReference type="EMBL" id="QDU94027.1"/>
    </source>
</evidence>
<proteinExistence type="inferred from homology"/>
<dbReference type="NCBIfam" id="TIGR02937">
    <property type="entry name" value="sigma70-ECF"/>
    <property type="match status" value="1"/>
</dbReference>